<accession>A0A0E3ZG20</accession>
<evidence type="ECO:0000313" key="2">
    <source>
        <dbReference type="Proteomes" id="UP000033109"/>
    </source>
</evidence>
<protein>
    <submittedName>
        <fullName evidence="1">Uncharacterized protein</fullName>
    </submittedName>
</protein>
<dbReference type="HOGENOM" id="CLU_2864009_0_0_10"/>
<keyword evidence="2" id="KW-1185">Reference proteome</keyword>
<dbReference type="EMBL" id="CP009621">
    <property type="protein sequence ID" value="AKD03874.1"/>
    <property type="molecule type" value="Genomic_DNA"/>
</dbReference>
<organism evidence="1 2">
    <name type="scientific">Pontibacter korlensis</name>
    <dbReference type="NCBI Taxonomy" id="400092"/>
    <lineage>
        <taxon>Bacteria</taxon>
        <taxon>Pseudomonadati</taxon>
        <taxon>Bacteroidota</taxon>
        <taxon>Cytophagia</taxon>
        <taxon>Cytophagales</taxon>
        <taxon>Hymenobacteraceae</taxon>
        <taxon>Pontibacter</taxon>
    </lineage>
</organism>
<gene>
    <name evidence="1" type="ORF">PKOR_13065</name>
</gene>
<sequence length="64" mass="7433">MVAFLYLDKYAGKNHILLLHLFTIHTKSSETYSLDSLDQKNSVNTKQQSVSLKLLSPMKWFFLV</sequence>
<name>A0A0E3ZG20_9BACT</name>
<evidence type="ECO:0000313" key="1">
    <source>
        <dbReference type="EMBL" id="AKD03874.1"/>
    </source>
</evidence>
<dbReference type="STRING" id="400092.PKOR_13065"/>
<reference evidence="1 2" key="1">
    <citation type="journal article" date="2015" name="Sci. Rep.">
        <title>Unraveling adaptation of Pontibacter korlensis to radiation and infertility in desert through complete genome and comparative transcriptomic analysis.</title>
        <authorList>
            <person name="Dai J."/>
            <person name="Dai W."/>
            <person name="Qiu C."/>
            <person name="Yang Z."/>
            <person name="Zhang Y."/>
            <person name="Zhou M."/>
            <person name="Zhang L."/>
            <person name="Fang C."/>
            <person name="Gao Q."/>
            <person name="Yang Q."/>
            <person name="Li X."/>
            <person name="Wang Z."/>
            <person name="Wang Z."/>
            <person name="Jia Z."/>
            <person name="Chen X."/>
        </authorList>
    </citation>
    <scope>NUCLEOTIDE SEQUENCE [LARGE SCALE GENOMIC DNA]</scope>
    <source>
        <strain evidence="1 2">X14-1T</strain>
    </source>
</reference>
<dbReference type="AlphaFoldDB" id="A0A0E3ZG20"/>
<dbReference type="KEGG" id="pko:PKOR_13065"/>
<proteinExistence type="predicted"/>
<dbReference type="PATRIC" id="fig|400092.3.peg.2852"/>
<dbReference type="Proteomes" id="UP000033109">
    <property type="component" value="Chromosome"/>
</dbReference>